<dbReference type="InterPro" id="IPR023210">
    <property type="entry name" value="NADP_OxRdtase_dom"/>
</dbReference>
<gene>
    <name evidence="2" type="ORF">LZC94_15200</name>
</gene>
<dbReference type="EMBL" id="CP089984">
    <property type="protein sequence ID" value="WXB18574.1"/>
    <property type="molecule type" value="Genomic_DNA"/>
</dbReference>
<dbReference type="PRINTS" id="PR00069">
    <property type="entry name" value="ALDKETRDTASE"/>
</dbReference>
<dbReference type="CDD" id="cd19091">
    <property type="entry name" value="AKR_PsAKR"/>
    <property type="match status" value="1"/>
</dbReference>
<protein>
    <submittedName>
        <fullName evidence="2">Aldo/keto reductase</fullName>
    </submittedName>
</protein>
<reference evidence="2 3" key="1">
    <citation type="submission" date="2021-12" db="EMBL/GenBank/DDBJ databases">
        <title>Discovery of the Pendulisporaceae a myxobacterial family with distinct sporulation behavior and unique specialized metabolism.</title>
        <authorList>
            <person name="Garcia R."/>
            <person name="Popoff A."/>
            <person name="Bader C.D."/>
            <person name="Loehr J."/>
            <person name="Walesch S."/>
            <person name="Walt C."/>
            <person name="Boldt J."/>
            <person name="Bunk B."/>
            <person name="Haeckl F.J.F.P.J."/>
            <person name="Gunesch A.P."/>
            <person name="Birkelbach J."/>
            <person name="Nuebel U."/>
            <person name="Pietschmann T."/>
            <person name="Bach T."/>
            <person name="Mueller R."/>
        </authorList>
    </citation>
    <scope>NUCLEOTIDE SEQUENCE [LARGE SCALE GENOMIC DNA]</scope>
    <source>
        <strain evidence="2 3">MSr11954</strain>
    </source>
</reference>
<dbReference type="PANTHER" id="PTHR43364">
    <property type="entry name" value="NADH-SPECIFIC METHYLGLYOXAL REDUCTASE-RELATED"/>
    <property type="match status" value="1"/>
</dbReference>
<sequence length="343" mass="37640">MEYTRLGNTGLVVSRLAFGAMTFGSGNIPSIYKVDEGNARALVDRALAAGINFFDTADAYADGGSERILGQVLGTRRQEVVLTTKVGMRSGANLLQTGLSRRHILSSCDASLTRLGTDYIDLYIVHRFDPITPLEETLEALDSLVRAGKVRYVGYSNWAAWQAAKAVGLQERHGWARFVAAQMYYSLVGRDLEHEVLPFVRDAGIGTLIWSPLASGFLSGKYTRENLQDQNNRLSGFDFLPFDKEAGFQLVEAMRPIAQVHQASVAQVALAWLLQKAGVGTLLLGASKMHQLEDNLGALQVKLSAAEMKTLDERSPHASYYPNWFTDRLRDPQVDQALGGPST</sequence>
<dbReference type="RefSeq" id="WP_394828207.1">
    <property type="nucleotide sequence ID" value="NZ_CP089984.1"/>
</dbReference>
<keyword evidence="3" id="KW-1185">Reference proteome</keyword>
<feature type="domain" description="NADP-dependent oxidoreductase" evidence="1">
    <location>
        <begin position="15"/>
        <end position="313"/>
    </location>
</feature>
<evidence type="ECO:0000313" key="2">
    <source>
        <dbReference type="EMBL" id="WXB18574.1"/>
    </source>
</evidence>
<dbReference type="PANTHER" id="PTHR43364:SF18">
    <property type="entry name" value="OXIDOREDUCTASE"/>
    <property type="match status" value="1"/>
</dbReference>
<dbReference type="SUPFAM" id="SSF51430">
    <property type="entry name" value="NAD(P)-linked oxidoreductase"/>
    <property type="match status" value="1"/>
</dbReference>
<evidence type="ECO:0000259" key="1">
    <source>
        <dbReference type="Pfam" id="PF00248"/>
    </source>
</evidence>
<dbReference type="InterPro" id="IPR036812">
    <property type="entry name" value="NAD(P)_OxRdtase_dom_sf"/>
</dbReference>
<evidence type="ECO:0000313" key="3">
    <source>
        <dbReference type="Proteomes" id="UP001370348"/>
    </source>
</evidence>
<dbReference type="InterPro" id="IPR020471">
    <property type="entry name" value="AKR"/>
</dbReference>
<dbReference type="Proteomes" id="UP001370348">
    <property type="component" value="Chromosome"/>
</dbReference>
<name>A0ABZ2M7T9_9BACT</name>
<dbReference type="Gene3D" id="3.20.20.100">
    <property type="entry name" value="NADP-dependent oxidoreductase domain"/>
    <property type="match status" value="1"/>
</dbReference>
<accession>A0ABZ2M7T9</accession>
<dbReference type="Pfam" id="PF00248">
    <property type="entry name" value="Aldo_ket_red"/>
    <property type="match status" value="1"/>
</dbReference>
<organism evidence="2 3">
    <name type="scientific">Pendulispora albinea</name>
    <dbReference type="NCBI Taxonomy" id="2741071"/>
    <lineage>
        <taxon>Bacteria</taxon>
        <taxon>Pseudomonadati</taxon>
        <taxon>Myxococcota</taxon>
        <taxon>Myxococcia</taxon>
        <taxon>Myxococcales</taxon>
        <taxon>Sorangiineae</taxon>
        <taxon>Pendulisporaceae</taxon>
        <taxon>Pendulispora</taxon>
    </lineage>
</organism>
<proteinExistence type="predicted"/>
<dbReference type="InterPro" id="IPR050523">
    <property type="entry name" value="AKR_Detox_Biosynth"/>
</dbReference>